<protein>
    <submittedName>
        <fullName evidence="1">Uncharacterized protein</fullName>
    </submittedName>
</protein>
<reference evidence="1 2" key="1">
    <citation type="submission" date="2020-04" db="EMBL/GenBank/DDBJ databases">
        <title>Ralstonia insidiosa genome sequencing and assembly.</title>
        <authorList>
            <person name="Martins R.C.R."/>
            <person name="Perdigao-Neto L.V."/>
            <person name="Levin A.S.S."/>
            <person name="Costa S.F."/>
        </authorList>
    </citation>
    <scope>NUCLEOTIDE SEQUENCE [LARGE SCALE GENOMIC DNA]</scope>
    <source>
        <strain evidence="1 2">5047</strain>
    </source>
</reference>
<organism evidence="1 2">
    <name type="scientific">Ralstonia insidiosa</name>
    <dbReference type="NCBI Taxonomy" id="190721"/>
    <lineage>
        <taxon>Bacteria</taxon>
        <taxon>Pseudomonadati</taxon>
        <taxon>Pseudomonadota</taxon>
        <taxon>Betaproteobacteria</taxon>
        <taxon>Burkholderiales</taxon>
        <taxon>Burkholderiaceae</taxon>
        <taxon>Ralstonia</taxon>
    </lineage>
</organism>
<sequence length="65" mass="6978">MNAPKTEGMQFAGFQTTDAAKAHRTQHGGWIFVSDEGGSTWFAPAFTPSAIFTHHVTKGLSGKLI</sequence>
<evidence type="ECO:0000313" key="2">
    <source>
        <dbReference type="Proteomes" id="UP000575469"/>
    </source>
</evidence>
<dbReference type="RefSeq" id="WP_169341466.1">
    <property type="nucleotide sequence ID" value="NZ_JABBZM010000029.1"/>
</dbReference>
<name>A0A848PC46_9RALS</name>
<dbReference type="Proteomes" id="UP000575469">
    <property type="component" value="Unassembled WGS sequence"/>
</dbReference>
<dbReference type="AlphaFoldDB" id="A0A848PC46"/>
<proteinExistence type="predicted"/>
<comment type="caution">
    <text evidence="1">The sequence shown here is derived from an EMBL/GenBank/DDBJ whole genome shotgun (WGS) entry which is preliminary data.</text>
</comment>
<accession>A0A848PC46</accession>
<gene>
    <name evidence="1" type="ORF">HGR00_24640</name>
</gene>
<dbReference type="EMBL" id="JABBZM010000029">
    <property type="protein sequence ID" value="NMV41108.1"/>
    <property type="molecule type" value="Genomic_DNA"/>
</dbReference>
<evidence type="ECO:0000313" key="1">
    <source>
        <dbReference type="EMBL" id="NMV41108.1"/>
    </source>
</evidence>